<protein>
    <submittedName>
        <fullName evidence="1">Galactosyl transferase GMA12/MNN10 domain protein</fullName>
    </submittedName>
</protein>
<dbReference type="EMBL" id="FCNX02000005">
    <property type="protein sequence ID" value="SAK66392.1"/>
    <property type="molecule type" value="Genomic_DNA"/>
</dbReference>
<comment type="caution">
    <text evidence="1">The sequence shown here is derived from an EMBL/GenBank/DDBJ whole genome shotgun (WGS) entry which is preliminary data.</text>
</comment>
<reference evidence="1" key="1">
    <citation type="submission" date="2016-01" db="EMBL/GenBank/DDBJ databases">
        <authorList>
            <person name="Peeters C."/>
        </authorList>
    </citation>
    <scope>NUCLEOTIDE SEQUENCE</scope>
    <source>
        <strain evidence="1">LMG 29320</strain>
    </source>
</reference>
<organism evidence="1 2">
    <name type="scientific">Caballeronia fortuita</name>
    <dbReference type="NCBI Taxonomy" id="1777138"/>
    <lineage>
        <taxon>Bacteria</taxon>
        <taxon>Pseudomonadati</taxon>
        <taxon>Pseudomonadota</taxon>
        <taxon>Betaproteobacteria</taxon>
        <taxon>Burkholderiales</taxon>
        <taxon>Burkholderiaceae</taxon>
        <taxon>Caballeronia</taxon>
    </lineage>
</organism>
<dbReference type="AlphaFoldDB" id="A0A158B8I8"/>
<evidence type="ECO:0000313" key="1">
    <source>
        <dbReference type="EMBL" id="SAK66392.1"/>
    </source>
</evidence>
<proteinExistence type="predicted"/>
<sequence>MQRHGMALDEELRDCTTLNTPYQLQEVDSFIVHYMGMPPALRALLMHNEDRISQERDGRGF</sequence>
<keyword evidence="1" id="KW-0808">Transferase</keyword>
<accession>A0A158B8I8</accession>
<name>A0A158B8I8_9BURK</name>
<gene>
    <name evidence="1" type="ORF">AWB77_02562</name>
</gene>
<dbReference type="Proteomes" id="UP000054903">
    <property type="component" value="Unassembled WGS sequence"/>
</dbReference>
<dbReference type="STRING" id="1777138.AWB77_02562"/>
<dbReference type="GO" id="GO:0016740">
    <property type="term" value="F:transferase activity"/>
    <property type="evidence" value="ECO:0007669"/>
    <property type="project" value="UniProtKB-KW"/>
</dbReference>
<evidence type="ECO:0000313" key="2">
    <source>
        <dbReference type="Proteomes" id="UP000054903"/>
    </source>
</evidence>
<keyword evidence="2" id="KW-1185">Reference proteome</keyword>